<reference evidence="6 8" key="1">
    <citation type="submission" date="2019-11" db="EMBL/GenBank/DDBJ databases">
        <title>Eggerthellaceae novel genus isolated from the rectal contents of marmort.</title>
        <authorList>
            <person name="Zhang G."/>
        </authorList>
    </citation>
    <scope>NUCLEOTIDE SEQUENCE [LARGE SCALE GENOMIC DNA]</scope>
    <source>
        <strain evidence="8">zg-886</strain>
        <strain evidence="6">Zg-886</strain>
    </source>
</reference>
<evidence type="ECO:0000313" key="7">
    <source>
        <dbReference type="EMBL" id="QTU85231.1"/>
    </source>
</evidence>
<dbReference type="InterPro" id="IPR036866">
    <property type="entry name" value="RibonucZ/Hydroxyglut_hydro"/>
</dbReference>
<dbReference type="Pfam" id="PF00753">
    <property type="entry name" value="Lactamase_B"/>
    <property type="match status" value="1"/>
</dbReference>
<feature type="domain" description="Metallo-beta-lactamase" evidence="5">
    <location>
        <begin position="20"/>
        <end position="200"/>
    </location>
</feature>
<name>A0A9E6MT94_9ACTN</name>
<dbReference type="AlphaFoldDB" id="A0A9E6MT94"/>
<keyword evidence="3" id="KW-0378">Hydrolase</keyword>
<evidence type="ECO:0000256" key="2">
    <source>
        <dbReference type="ARBA" id="ARBA00022723"/>
    </source>
</evidence>
<keyword evidence="2" id="KW-0479">Metal-binding</keyword>
<dbReference type="GO" id="GO:0046872">
    <property type="term" value="F:metal ion binding"/>
    <property type="evidence" value="ECO:0007669"/>
    <property type="project" value="UniProtKB-KW"/>
</dbReference>
<dbReference type="SUPFAM" id="SSF56281">
    <property type="entry name" value="Metallo-hydrolase/oxidoreductase"/>
    <property type="match status" value="1"/>
</dbReference>
<sequence>MHQVKGTCVKVEYLVLGPIENNVYVISDRQATIVVDPSCEPDVITEALGGREVDAIVLTHCHWDHVGAAAELRKRTGAAVIASQADGEVIAGTRGGDTGSRDFDPCPVDVFVGDGDVAKIGNMAWKVIATPGHTPGGICLFLDPEFGSNSQGAPVLVAGDTLFAGSIGRTDFPGGSMQDMKHSLKRLAALPDETVVLPGHNQMTRIGDERRRVFARFA</sequence>
<dbReference type="KEGG" id="ebz:J7S26_06340"/>
<accession>A0A9E6MT94</accession>
<dbReference type="Proteomes" id="UP000671910">
    <property type="component" value="Chromosome"/>
</dbReference>
<dbReference type="SMART" id="SM00849">
    <property type="entry name" value="Lactamase_B"/>
    <property type="match status" value="1"/>
</dbReference>
<dbReference type="CDD" id="cd06262">
    <property type="entry name" value="metallo-hydrolase-like_MBL-fold"/>
    <property type="match status" value="1"/>
</dbReference>
<comment type="cofactor">
    <cofactor evidence="1">
        <name>Zn(2+)</name>
        <dbReference type="ChEBI" id="CHEBI:29105"/>
    </cofactor>
</comment>
<dbReference type="GO" id="GO:0016787">
    <property type="term" value="F:hydrolase activity"/>
    <property type="evidence" value="ECO:0007669"/>
    <property type="project" value="UniProtKB-KW"/>
</dbReference>
<dbReference type="InterPro" id="IPR001279">
    <property type="entry name" value="Metallo-B-lactamas"/>
</dbReference>
<evidence type="ECO:0000313" key="9">
    <source>
        <dbReference type="Proteomes" id="UP000671910"/>
    </source>
</evidence>
<keyword evidence="8" id="KW-1185">Reference proteome</keyword>
<dbReference type="EMBL" id="WPCR01000005">
    <property type="protein sequence ID" value="NHM14121.1"/>
    <property type="molecule type" value="Genomic_DNA"/>
</dbReference>
<reference evidence="7" key="2">
    <citation type="submission" date="2021-04" db="EMBL/GenBank/DDBJ databases">
        <title>Novel species in family Eggerthellaceae.</title>
        <authorList>
            <person name="Zhang G."/>
        </authorList>
    </citation>
    <scope>NUCLEOTIDE SEQUENCE</scope>
    <source>
        <strain evidence="7">Zg-886</strain>
    </source>
</reference>
<evidence type="ECO:0000256" key="3">
    <source>
        <dbReference type="ARBA" id="ARBA00022801"/>
    </source>
</evidence>
<gene>
    <name evidence="6" type="ORF">GMI68_04965</name>
    <name evidence="7" type="ORF">J7S26_06340</name>
</gene>
<dbReference type="Gene3D" id="3.60.15.10">
    <property type="entry name" value="Ribonuclease Z/Hydroxyacylglutathione hydrolase-like"/>
    <property type="match status" value="1"/>
</dbReference>
<dbReference type="Proteomes" id="UP000636394">
    <property type="component" value="Unassembled WGS sequence"/>
</dbReference>
<evidence type="ECO:0000256" key="4">
    <source>
        <dbReference type="ARBA" id="ARBA00022833"/>
    </source>
</evidence>
<dbReference type="InterPro" id="IPR051453">
    <property type="entry name" value="MBL_Glyoxalase_II"/>
</dbReference>
<dbReference type="PANTHER" id="PTHR46233">
    <property type="entry name" value="HYDROXYACYLGLUTATHIONE HYDROLASE GLOC"/>
    <property type="match status" value="1"/>
</dbReference>
<dbReference type="PANTHER" id="PTHR46233:SF3">
    <property type="entry name" value="HYDROXYACYLGLUTATHIONE HYDROLASE GLOC"/>
    <property type="match status" value="1"/>
</dbReference>
<organism evidence="7 9">
    <name type="scientific">Xiamenia xianingshaonis</name>
    <dbReference type="NCBI Taxonomy" id="2682776"/>
    <lineage>
        <taxon>Bacteria</taxon>
        <taxon>Bacillati</taxon>
        <taxon>Actinomycetota</taxon>
        <taxon>Coriobacteriia</taxon>
        <taxon>Eggerthellales</taxon>
        <taxon>Eggerthellaceae</taxon>
        <taxon>Xiamenia</taxon>
    </lineage>
</organism>
<evidence type="ECO:0000313" key="8">
    <source>
        <dbReference type="Proteomes" id="UP000636394"/>
    </source>
</evidence>
<evidence type="ECO:0000256" key="1">
    <source>
        <dbReference type="ARBA" id="ARBA00001947"/>
    </source>
</evidence>
<dbReference type="EMBL" id="CP072829">
    <property type="protein sequence ID" value="QTU85231.1"/>
    <property type="molecule type" value="Genomic_DNA"/>
</dbReference>
<evidence type="ECO:0000313" key="6">
    <source>
        <dbReference type="EMBL" id="NHM14121.1"/>
    </source>
</evidence>
<proteinExistence type="predicted"/>
<evidence type="ECO:0000259" key="5">
    <source>
        <dbReference type="SMART" id="SM00849"/>
    </source>
</evidence>
<protein>
    <submittedName>
        <fullName evidence="7">MBL fold metallo-hydrolase</fullName>
    </submittedName>
</protein>
<keyword evidence="4" id="KW-0862">Zinc</keyword>